<dbReference type="InterPro" id="IPR007829">
    <property type="entry name" value="TM2"/>
</dbReference>
<evidence type="ECO:0000256" key="4">
    <source>
        <dbReference type="ARBA" id="ARBA00023136"/>
    </source>
</evidence>
<evidence type="ECO:0000259" key="7">
    <source>
        <dbReference type="Pfam" id="PF05154"/>
    </source>
</evidence>
<comment type="caution">
    <text evidence="8">The sequence shown here is derived from an EMBL/GenBank/DDBJ whole genome shotgun (WGS) entry which is preliminary data.</text>
</comment>
<evidence type="ECO:0000313" key="8">
    <source>
        <dbReference type="EMBL" id="GEK80261.1"/>
    </source>
</evidence>
<dbReference type="Pfam" id="PF05154">
    <property type="entry name" value="TM2"/>
    <property type="match status" value="1"/>
</dbReference>
<accession>A0AA87RGX7</accession>
<dbReference type="EMBL" id="BJUU01000008">
    <property type="protein sequence ID" value="GEK80261.1"/>
    <property type="molecule type" value="Genomic_DNA"/>
</dbReference>
<feature type="compositionally biased region" description="Low complexity" evidence="5">
    <location>
        <begin position="75"/>
        <end position="121"/>
    </location>
</feature>
<feature type="transmembrane region" description="Helical" evidence="6">
    <location>
        <begin position="158"/>
        <end position="175"/>
    </location>
</feature>
<name>A0AA87RGX7_9MICO</name>
<feature type="domain" description="TM2" evidence="7">
    <location>
        <begin position="128"/>
        <end position="174"/>
    </location>
</feature>
<evidence type="ECO:0000256" key="3">
    <source>
        <dbReference type="ARBA" id="ARBA00022989"/>
    </source>
</evidence>
<dbReference type="AlphaFoldDB" id="A0AA87RGX7"/>
<reference evidence="8 9" key="1">
    <citation type="submission" date="2019-07" db="EMBL/GenBank/DDBJ databases">
        <title>Whole genome shotgun sequence of Agrococcus baldri NBRC 103055.</title>
        <authorList>
            <person name="Hosoyama A."/>
            <person name="Uohara A."/>
            <person name="Ohji S."/>
            <person name="Ichikawa N."/>
        </authorList>
    </citation>
    <scope>NUCLEOTIDE SEQUENCE [LARGE SCALE GENOMIC DNA]</scope>
    <source>
        <strain evidence="8 9">NBRC 103055</strain>
    </source>
</reference>
<sequence length="210" mass="22353">MPTTPAEPGWYDDPDGRRRWWDGKHWGAYAAWAEPGEVARPEARPQRPTLDRSLTFDPTAGGRANRAKGEQPERPSGSLPRPAAGGASPAPIRGPGSPSPRADLRRPGTGAPTGGAPWAAADEQPRTGKQLATAYVLLVALGLLGAHRYYLGRLGSGIVQMMLSFAAAGAVVVLTDSTAPMWLLAVPAAAAIWWVSDLFRLPSIVRRAHR</sequence>
<keyword evidence="4 6" id="KW-0472">Membrane</keyword>
<evidence type="ECO:0000256" key="6">
    <source>
        <dbReference type="SAM" id="Phobius"/>
    </source>
</evidence>
<organism evidence="8 9">
    <name type="scientific">Agrococcus baldri</name>
    <dbReference type="NCBI Taxonomy" id="153730"/>
    <lineage>
        <taxon>Bacteria</taxon>
        <taxon>Bacillati</taxon>
        <taxon>Actinomycetota</taxon>
        <taxon>Actinomycetes</taxon>
        <taxon>Micrococcales</taxon>
        <taxon>Microbacteriaceae</taxon>
        <taxon>Agrococcus</taxon>
    </lineage>
</organism>
<proteinExistence type="predicted"/>
<evidence type="ECO:0000256" key="2">
    <source>
        <dbReference type="ARBA" id="ARBA00022692"/>
    </source>
</evidence>
<gene>
    <name evidence="8" type="ORF">ABA31_16120</name>
</gene>
<feature type="transmembrane region" description="Helical" evidence="6">
    <location>
        <begin position="181"/>
        <end position="201"/>
    </location>
</feature>
<evidence type="ECO:0000256" key="5">
    <source>
        <dbReference type="SAM" id="MobiDB-lite"/>
    </source>
</evidence>
<protein>
    <recommendedName>
        <fullName evidence="7">TM2 domain-containing protein</fullName>
    </recommendedName>
</protein>
<dbReference type="RefSeq" id="WP_146794372.1">
    <property type="nucleotide sequence ID" value="NZ_BJUU01000008.1"/>
</dbReference>
<dbReference type="Proteomes" id="UP000321749">
    <property type="component" value="Unassembled WGS sequence"/>
</dbReference>
<comment type="subcellular location">
    <subcellularLocation>
        <location evidence="1">Membrane</location>
        <topology evidence="1">Multi-pass membrane protein</topology>
    </subcellularLocation>
</comment>
<dbReference type="GO" id="GO:0016020">
    <property type="term" value="C:membrane"/>
    <property type="evidence" value="ECO:0007669"/>
    <property type="project" value="UniProtKB-SubCell"/>
</dbReference>
<keyword evidence="9" id="KW-1185">Reference proteome</keyword>
<evidence type="ECO:0000256" key="1">
    <source>
        <dbReference type="ARBA" id="ARBA00004141"/>
    </source>
</evidence>
<keyword evidence="2 6" id="KW-0812">Transmembrane</keyword>
<feature type="region of interest" description="Disordered" evidence="5">
    <location>
        <begin position="32"/>
        <end position="125"/>
    </location>
</feature>
<keyword evidence="3 6" id="KW-1133">Transmembrane helix</keyword>
<evidence type="ECO:0000313" key="9">
    <source>
        <dbReference type="Proteomes" id="UP000321749"/>
    </source>
</evidence>